<reference evidence="3" key="1">
    <citation type="submission" date="2014-09" db="EMBL/GenBank/DDBJ databases">
        <authorList>
            <person name="Sharma Rahul"/>
            <person name="Thines Marco"/>
        </authorList>
    </citation>
    <scope>NUCLEOTIDE SEQUENCE [LARGE SCALE GENOMIC DNA]</scope>
</reference>
<feature type="compositionally biased region" description="Polar residues" evidence="1">
    <location>
        <begin position="38"/>
        <end position="52"/>
    </location>
</feature>
<dbReference type="EMBL" id="CCYD01003090">
    <property type="protein sequence ID" value="CEG49614.1"/>
    <property type="molecule type" value="Genomic_DNA"/>
</dbReference>
<dbReference type="RefSeq" id="XP_024585983.1">
    <property type="nucleotide sequence ID" value="XM_024720822.1"/>
</dbReference>
<organism evidence="2 3">
    <name type="scientific">Plasmopara halstedii</name>
    <name type="common">Downy mildew of sunflower</name>
    <dbReference type="NCBI Taxonomy" id="4781"/>
    <lineage>
        <taxon>Eukaryota</taxon>
        <taxon>Sar</taxon>
        <taxon>Stramenopiles</taxon>
        <taxon>Oomycota</taxon>
        <taxon>Peronosporomycetes</taxon>
        <taxon>Peronosporales</taxon>
        <taxon>Peronosporaceae</taxon>
        <taxon>Plasmopara</taxon>
    </lineage>
</organism>
<evidence type="ECO:0000313" key="3">
    <source>
        <dbReference type="Proteomes" id="UP000054928"/>
    </source>
</evidence>
<sequence length="58" mass="6362">MHPFHRHEKASYAQPLVFDDGKTDSEAITAAIRLVKSNTDSLNSHATGSHYTQDGLPP</sequence>
<dbReference type="Proteomes" id="UP000054928">
    <property type="component" value="Unassembled WGS sequence"/>
</dbReference>
<feature type="region of interest" description="Disordered" evidence="1">
    <location>
        <begin position="38"/>
        <end position="58"/>
    </location>
</feature>
<proteinExistence type="predicted"/>
<keyword evidence="3" id="KW-1185">Reference proteome</keyword>
<accession>A0A0P1B5C2</accession>
<evidence type="ECO:0000256" key="1">
    <source>
        <dbReference type="SAM" id="MobiDB-lite"/>
    </source>
</evidence>
<dbReference type="GeneID" id="36402424"/>
<protein>
    <submittedName>
        <fullName evidence="2">Uncharacterized protein</fullName>
    </submittedName>
</protein>
<name>A0A0P1B5C2_PLAHL</name>
<dbReference type="AlphaFoldDB" id="A0A0P1B5C2"/>
<evidence type="ECO:0000313" key="2">
    <source>
        <dbReference type="EMBL" id="CEG49614.1"/>
    </source>
</evidence>